<comment type="caution">
    <text evidence="2">The sequence shown here is derived from an EMBL/GenBank/DDBJ whole genome shotgun (WGS) entry which is preliminary data.</text>
</comment>
<dbReference type="PANTHER" id="PTHR13369">
    <property type="match status" value="1"/>
</dbReference>
<dbReference type="Proteomes" id="UP000037891">
    <property type="component" value="Unassembled WGS sequence"/>
</dbReference>
<protein>
    <recommendedName>
        <fullName evidence="1">Methyltransferase domain-containing protein</fullName>
    </recommendedName>
</protein>
<reference evidence="2 3" key="1">
    <citation type="submission" date="2015-07" db="EMBL/GenBank/DDBJ databases">
        <authorList>
            <person name="Noorani M."/>
        </authorList>
    </citation>
    <scope>NUCLEOTIDE SEQUENCE [LARGE SCALE GENOMIC DNA]</scope>
    <source>
        <strain evidence="2 3">0788_9</strain>
    </source>
</reference>
<dbReference type="Pfam" id="PF13679">
    <property type="entry name" value="Methyltransf_32"/>
    <property type="match status" value="1"/>
</dbReference>
<evidence type="ECO:0000313" key="3">
    <source>
        <dbReference type="Proteomes" id="UP000037891"/>
    </source>
</evidence>
<evidence type="ECO:0000259" key="1">
    <source>
        <dbReference type="Pfam" id="PF13679"/>
    </source>
</evidence>
<dbReference type="PANTHER" id="PTHR13369:SF3">
    <property type="entry name" value="METHYLTRANSFERASE DOMAIN-CONTAINING PROTEIN"/>
    <property type="match status" value="1"/>
</dbReference>
<dbReference type="RefSeq" id="WP_054086795.1">
    <property type="nucleotide sequence ID" value="NZ_LGLN01000066.1"/>
</dbReference>
<proteinExistence type="predicted"/>
<name>A0A0N0GEG5_PSESX</name>
<gene>
    <name evidence="2" type="ORF">ABJ99_0019</name>
</gene>
<dbReference type="EMBL" id="LGLN01000066">
    <property type="protein sequence ID" value="KPC27950.1"/>
    <property type="molecule type" value="Genomic_DNA"/>
</dbReference>
<dbReference type="CDD" id="cd02440">
    <property type="entry name" value="AdoMet_MTases"/>
    <property type="match status" value="1"/>
</dbReference>
<dbReference type="InterPro" id="IPR025714">
    <property type="entry name" value="Methyltranfer_dom"/>
</dbReference>
<accession>A0A0N0GEG5</accession>
<feature type="domain" description="Methyltransferase" evidence="1">
    <location>
        <begin position="168"/>
        <end position="304"/>
    </location>
</feature>
<sequence length="406" mass="45120">MSVITPTSSVAAYDHRAQFLGLLDTSLSQNSLIKLVLAKYVGSETDLQRIIIKPLTVKEQPCLSFVYRYKTRDITKNFSLAEAVAVIASLIPESFKNAHLLSLSDEVQLEFSKKGKTMLAKSKAQQERQAPSAGHDREKMRYLELTRPFLTDLGVTNRQHELIPAMSRKWKQINKFIEVFSHALSSSPLKLDQPIKVADFGSGKGYLTFAIHDYLCNTLQAKGQVTGVELREDMVTLCNTAAAALEYPGLTFQHGDVRTVAPSALDVMIALHACDVATDYAIHMGIRSGASIIMCSPCCHKQIRLQIQSPTLLKPMLQYGLHMGQQAEMVTDSLRALLLEACGYDTKVFEFISLEHTNKNKMILAVKRAGPETPASLLARIEELKTFYGITEHCLETLLRADGFLN</sequence>
<reference evidence="2 3" key="2">
    <citation type="submission" date="2015-10" db="EMBL/GenBank/DDBJ databases">
        <title>Comparative genomics and high-throughput reverse genetic screens identify a new phytobacterial MAMP and an Arabidopsis receptor required for immune elicitation.</title>
        <authorList>
            <person name="Mott G.A."/>
            <person name="Thakur S."/>
            <person name="Wang P.W."/>
            <person name="Desveaux D."/>
            <person name="Guttman D.S."/>
        </authorList>
    </citation>
    <scope>NUCLEOTIDE SEQUENCE [LARGE SCALE GENOMIC DNA]</scope>
    <source>
        <strain evidence="2 3">0788_9</strain>
    </source>
</reference>
<evidence type="ECO:0000313" key="2">
    <source>
        <dbReference type="EMBL" id="KPC27950.1"/>
    </source>
</evidence>
<dbReference type="SUPFAM" id="SSF53335">
    <property type="entry name" value="S-adenosyl-L-methionine-dependent methyltransferases"/>
    <property type="match status" value="1"/>
</dbReference>
<dbReference type="PATRIC" id="fig|81035.3.peg.27"/>
<dbReference type="AlphaFoldDB" id="A0A0N0GEG5"/>
<dbReference type="Gene3D" id="3.40.50.150">
    <property type="entry name" value="Vaccinia Virus protein VP39"/>
    <property type="match status" value="1"/>
</dbReference>
<dbReference type="GO" id="GO:0005737">
    <property type="term" value="C:cytoplasm"/>
    <property type="evidence" value="ECO:0007669"/>
    <property type="project" value="TreeGrafter"/>
</dbReference>
<organism evidence="2 3">
    <name type="scientific">Pseudomonas syringae pv. cilantro</name>
    <dbReference type="NCBI Taxonomy" id="81035"/>
    <lineage>
        <taxon>Bacteria</taxon>
        <taxon>Pseudomonadati</taxon>
        <taxon>Pseudomonadota</taxon>
        <taxon>Gammaproteobacteria</taxon>
        <taxon>Pseudomonadales</taxon>
        <taxon>Pseudomonadaceae</taxon>
        <taxon>Pseudomonas</taxon>
        <taxon>Pseudomonas syringae</taxon>
    </lineage>
</organism>
<dbReference type="InterPro" id="IPR029063">
    <property type="entry name" value="SAM-dependent_MTases_sf"/>
</dbReference>